<dbReference type="RefSeq" id="WP_115842238.1">
    <property type="nucleotide sequence ID" value="NZ_CP183976.1"/>
</dbReference>
<dbReference type="AlphaFoldDB" id="A0A3D8VEI4"/>
<accession>A0A3D8VEI4</accession>
<feature type="signal peptide" evidence="1">
    <location>
        <begin position="1"/>
        <end position="26"/>
    </location>
</feature>
<reference evidence="2 3" key="1">
    <citation type="submission" date="2018-08" db="EMBL/GenBank/DDBJ databases">
        <title>Lysobacter soli KCTC 22011, whole genome shotgun sequence.</title>
        <authorList>
            <person name="Zhang X."/>
            <person name="Feng G."/>
            <person name="Zhu H."/>
        </authorList>
    </citation>
    <scope>NUCLEOTIDE SEQUENCE [LARGE SCALE GENOMIC DNA]</scope>
    <source>
        <strain evidence="2 3">KCTC 22011</strain>
    </source>
</reference>
<evidence type="ECO:0000313" key="2">
    <source>
        <dbReference type="EMBL" id="RDY67471.1"/>
    </source>
</evidence>
<organism evidence="2 3">
    <name type="scientific">Lysobacter soli</name>
    <dbReference type="NCBI Taxonomy" id="453783"/>
    <lineage>
        <taxon>Bacteria</taxon>
        <taxon>Pseudomonadati</taxon>
        <taxon>Pseudomonadota</taxon>
        <taxon>Gammaproteobacteria</taxon>
        <taxon>Lysobacterales</taxon>
        <taxon>Lysobacteraceae</taxon>
        <taxon>Lysobacter</taxon>
    </lineage>
</organism>
<name>A0A3D8VEI4_9GAMM</name>
<proteinExistence type="predicted"/>
<keyword evidence="1" id="KW-0732">Signal</keyword>
<evidence type="ECO:0000256" key="1">
    <source>
        <dbReference type="SAM" id="SignalP"/>
    </source>
</evidence>
<feature type="chain" id="PRO_5017644379" description="Lipoprotein" evidence="1">
    <location>
        <begin position="27"/>
        <end position="163"/>
    </location>
</feature>
<sequence>MQSSASILGLTVLAALVLVGCSSTPAARPQAMLKCDYKALKASALVGGPALTSTAYGSVKDIPADAVLISDSGLYNSVIVQQLATQNTAGGTVQVNARLANCTGAPMSVRARTAFLDAGMAPAEPVSAWRTVFLPAGGMAVYQESSFSTGKAAHYYIELARNP</sequence>
<dbReference type="Gene3D" id="2.60.40.3230">
    <property type="match status" value="1"/>
</dbReference>
<gene>
    <name evidence="2" type="ORF">DX912_09375</name>
</gene>
<comment type="caution">
    <text evidence="2">The sequence shown here is derived from an EMBL/GenBank/DDBJ whole genome shotgun (WGS) entry which is preliminary data.</text>
</comment>
<dbReference type="EMBL" id="QTJR01000005">
    <property type="protein sequence ID" value="RDY67471.1"/>
    <property type="molecule type" value="Genomic_DNA"/>
</dbReference>
<protein>
    <recommendedName>
        <fullName evidence="4">Lipoprotein</fullName>
    </recommendedName>
</protein>
<dbReference type="InterPro" id="IPR038483">
    <property type="entry name" value="YcfL-like_sf"/>
</dbReference>
<evidence type="ECO:0000313" key="3">
    <source>
        <dbReference type="Proteomes" id="UP000256829"/>
    </source>
</evidence>
<dbReference type="Proteomes" id="UP000256829">
    <property type="component" value="Unassembled WGS sequence"/>
</dbReference>
<keyword evidence="3" id="KW-1185">Reference proteome</keyword>
<evidence type="ECO:0008006" key="4">
    <source>
        <dbReference type="Google" id="ProtNLM"/>
    </source>
</evidence>